<evidence type="ECO:0000256" key="1">
    <source>
        <dbReference type="ARBA" id="ARBA00006479"/>
    </source>
</evidence>
<dbReference type="GO" id="GO:0016301">
    <property type="term" value="F:kinase activity"/>
    <property type="evidence" value="ECO:0007669"/>
    <property type="project" value="UniProtKB-KW"/>
</dbReference>
<name>A0A0R2NB41_9LACO</name>
<reference evidence="2 3" key="1">
    <citation type="journal article" date="2015" name="Genome Announc.">
        <title>Expanding the biotechnology potential of lactobacilli through comparative genomics of 213 strains and associated genera.</title>
        <authorList>
            <person name="Sun Z."/>
            <person name="Harris H.M."/>
            <person name="McCann A."/>
            <person name="Guo C."/>
            <person name="Argimon S."/>
            <person name="Zhang W."/>
            <person name="Yang X."/>
            <person name="Jeffery I.B."/>
            <person name="Cooney J.C."/>
            <person name="Kagawa T.F."/>
            <person name="Liu W."/>
            <person name="Song Y."/>
            <person name="Salvetti E."/>
            <person name="Wrobel A."/>
            <person name="Rasinkangas P."/>
            <person name="Parkhill J."/>
            <person name="Rea M.C."/>
            <person name="O'Sullivan O."/>
            <person name="Ritari J."/>
            <person name="Douillard F.P."/>
            <person name="Paul Ross R."/>
            <person name="Yang R."/>
            <person name="Briner A.E."/>
            <person name="Felis G.E."/>
            <person name="de Vos W.M."/>
            <person name="Barrangou R."/>
            <person name="Klaenhammer T.R."/>
            <person name="Caufield P.W."/>
            <person name="Cui Y."/>
            <person name="Zhang H."/>
            <person name="O'Toole P.W."/>
        </authorList>
    </citation>
    <scope>NUCLEOTIDE SEQUENCE [LARGE SCALE GENOMIC DNA]</scope>
    <source>
        <strain evidence="2 3">DSM 21115</strain>
    </source>
</reference>
<comment type="caution">
    <text evidence="2">The sequence shown here is derived from an EMBL/GenBank/DDBJ whole genome shotgun (WGS) entry which is preliminary data.</text>
</comment>
<gene>
    <name evidence="2" type="ORF">DY78_GL001858</name>
</gene>
<keyword evidence="2" id="KW-0808">Transferase</keyword>
<comment type="similarity">
    <text evidence="1">Belongs to the ROK (NagC/XylR) family.</text>
</comment>
<sequence>MIVMTKNYLVFDIGGTSIKYGLIDEQLQLSHIGSCRTLHNADGHILKMLKQLSRDYTNNYEVAGIGVSTAGIVGADGAIQYAGPTITDYQGTPIKDELAQLTGLPVFVVNDVDACLLGEQLAGSAKDANSAYCIALGTGIGGAYLANGRLLSGAHGTANSIGYTLYDPQTKTNYEQRASTLTLDRELVKYQISVKDAFAAAKQGNQQYLTIIDDWAATVAAGLAQIMLLFDPEVLVIGGAESQQGCFLLDLLQKNIDKLIPENLCQTRLEVAVLADKAQLFGAASGLMQKK</sequence>
<dbReference type="Pfam" id="PF00480">
    <property type="entry name" value="ROK"/>
    <property type="match status" value="1"/>
</dbReference>
<accession>A0A0R2NB41</accession>
<protein>
    <submittedName>
        <fullName evidence="2">Sugar kinase and transcription regulator</fullName>
    </submittedName>
</protein>
<dbReference type="AlphaFoldDB" id="A0A0R2NB41"/>
<dbReference type="PANTHER" id="PTHR18964:SF165">
    <property type="entry name" value="BETA-GLUCOSIDE KINASE"/>
    <property type="match status" value="1"/>
</dbReference>
<dbReference type="Gene3D" id="3.30.420.40">
    <property type="match status" value="2"/>
</dbReference>
<dbReference type="InterPro" id="IPR000600">
    <property type="entry name" value="ROK"/>
</dbReference>
<dbReference type="Proteomes" id="UP000050920">
    <property type="component" value="Unassembled WGS sequence"/>
</dbReference>
<dbReference type="InterPro" id="IPR043129">
    <property type="entry name" value="ATPase_NBD"/>
</dbReference>
<dbReference type="PANTHER" id="PTHR18964">
    <property type="entry name" value="ROK (REPRESSOR, ORF, KINASE) FAMILY"/>
    <property type="match status" value="1"/>
</dbReference>
<keyword evidence="3" id="KW-1185">Reference proteome</keyword>
<dbReference type="SUPFAM" id="SSF53067">
    <property type="entry name" value="Actin-like ATPase domain"/>
    <property type="match status" value="1"/>
</dbReference>
<evidence type="ECO:0000313" key="2">
    <source>
        <dbReference type="EMBL" id="KRO23089.1"/>
    </source>
</evidence>
<organism evidence="2 3">
    <name type="scientific">Lactiplantibacillus fabifermentans DSM 21115</name>
    <dbReference type="NCBI Taxonomy" id="1413187"/>
    <lineage>
        <taxon>Bacteria</taxon>
        <taxon>Bacillati</taxon>
        <taxon>Bacillota</taxon>
        <taxon>Bacilli</taxon>
        <taxon>Lactobacillales</taxon>
        <taxon>Lactobacillaceae</taxon>
        <taxon>Lactiplantibacillus</taxon>
    </lineage>
</organism>
<dbReference type="EMBL" id="AYGX02000170">
    <property type="protein sequence ID" value="KRO23089.1"/>
    <property type="molecule type" value="Genomic_DNA"/>
</dbReference>
<keyword evidence="2" id="KW-0418">Kinase</keyword>
<evidence type="ECO:0000313" key="3">
    <source>
        <dbReference type="Proteomes" id="UP000050920"/>
    </source>
</evidence>
<proteinExistence type="inferred from homology"/>